<dbReference type="AlphaFoldDB" id="A0A5C8ZXI7"/>
<proteinExistence type="inferred from homology"/>
<dbReference type="OrthoDB" id="9801356at2"/>
<evidence type="ECO:0000256" key="3">
    <source>
        <dbReference type="ARBA" id="ARBA00022692"/>
    </source>
</evidence>
<evidence type="ECO:0000256" key="6">
    <source>
        <dbReference type="RuleBase" id="RU365102"/>
    </source>
</evidence>
<dbReference type="GO" id="GO:0046873">
    <property type="term" value="F:metal ion transmembrane transporter activity"/>
    <property type="evidence" value="ECO:0007669"/>
    <property type="project" value="InterPro"/>
</dbReference>
<feature type="transmembrane region" description="Helical" evidence="6">
    <location>
        <begin position="35"/>
        <end position="58"/>
    </location>
</feature>
<keyword evidence="3 6" id="KW-0812">Transmembrane</keyword>
<keyword evidence="8" id="KW-1185">Reference proteome</keyword>
<evidence type="ECO:0000256" key="2">
    <source>
        <dbReference type="ARBA" id="ARBA00009190"/>
    </source>
</evidence>
<sequence>MDLKIFLTIFAAVFIAELGDKTQLATMLFAADKDVSKWTVFLAASAALIVASGIGVLAGSMLSAYISERVLSYIAGIGFIVIGAWTLYQA</sequence>
<comment type="subcellular location">
    <subcellularLocation>
        <location evidence="1 6">Membrane</location>
        <topology evidence="1 6">Multi-pass membrane protein</topology>
    </subcellularLocation>
</comment>
<dbReference type="GO" id="GO:0016020">
    <property type="term" value="C:membrane"/>
    <property type="evidence" value="ECO:0007669"/>
    <property type="project" value="UniProtKB-SubCell"/>
</dbReference>
<protein>
    <recommendedName>
        <fullName evidence="6">GDT1 family protein</fullName>
    </recommendedName>
</protein>
<dbReference type="InterPro" id="IPR001727">
    <property type="entry name" value="GDT1-like"/>
</dbReference>
<comment type="similarity">
    <text evidence="2 6">Belongs to the GDT1 family.</text>
</comment>
<evidence type="ECO:0000256" key="1">
    <source>
        <dbReference type="ARBA" id="ARBA00004141"/>
    </source>
</evidence>
<gene>
    <name evidence="7" type="ORF">FVW59_08635</name>
</gene>
<evidence type="ECO:0000313" key="8">
    <source>
        <dbReference type="Proteomes" id="UP000321933"/>
    </source>
</evidence>
<keyword evidence="4 6" id="KW-1133">Transmembrane helix</keyword>
<organism evidence="7 8">
    <name type="scientific">Parahaliea aestuarii</name>
    <dbReference type="NCBI Taxonomy" id="1852021"/>
    <lineage>
        <taxon>Bacteria</taxon>
        <taxon>Pseudomonadati</taxon>
        <taxon>Pseudomonadota</taxon>
        <taxon>Gammaproteobacteria</taxon>
        <taxon>Cellvibrionales</taxon>
        <taxon>Halieaceae</taxon>
        <taxon>Parahaliea</taxon>
    </lineage>
</organism>
<reference evidence="7 8" key="1">
    <citation type="submission" date="2019-08" db="EMBL/GenBank/DDBJ databases">
        <title>Parahaliea maris sp. nov., isolated from the surface seawater.</title>
        <authorList>
            <person name="Liu Y."/>
        </authorList>
    </citation>
    <scope>NUCLEOTIDE SEQUENCE [LARGE SCALE GENOMIC DNA]</scope>
    <source>
        <strain evidence="7 8">S2-26</strain>
    </source>
</reference>
<feature type="transmembrane region" description="Helical" evidence="6">
    <location>
        <begin position="70"/>
        <end position="88"/>
    </location>
</feature>
<dbReference type="PANTHER" id="PTHR12608">
    <property type="entry name" value="TRANSMEMBRANE PROTEIN HTP-1 RELATED"/>
    <property type="match status" value="1"/>
</dbReference>
<evidence type="ECO:0000313" key="7">
    <source>
        <dbReference type="EMBL" id="TXS92474.1"/>
    </source>
</evidence>
<accession>A0A5C8ZXI7</accession>
<evidence type="ECO:0000256" key="4">
    <source>
        <dbReference type="ARBA" id="ARBA00022989"/>
    </source>
</evidence>
<dbReference type="EMBL" id="VRYZ01000003">
    <property type="protein sequence ID" value="TXS92474.1"/>
    <property type="molecule type" value="Genomic_DNA"/>
</dbReference>
<evidence type="ECO:0000256" key="5">
    <source>
        <dbReference type="ARBA" id="ARBA00023136"/>
    </source>
</evidence>
<dbReference type="RefSeq" id="WP_148063845.1">
    <property type="nucleotide sequence ID" value="NZ_VRYZ01000003.1"/>
</dbReference>
<dbReference type="Proteomes" id="UP000321933">
    <property type="component" value="Unassembled WGS sequence"/>
</dbReference>
<comment type="caution">
    <text evidence="6">Lacks conserved residue(s) required for the propagation of feature annotation.</text>
</comment>
<dbReference type="PANTHER" id="PTHR12608:SF1">
    <property type="entry name" value="TRANSMEMBRANE PROTEIN 165"/>
    <property type="match status" value="1"/>
</dbReference>
<keyword evidence="5 6" id="KW-0472">Membrane</keyword>
<dbReference type="Pfam" id="PF01169">
    <property type="entry name" value="GDT1"/>
    <property type="match status" value="1"/>
</dbReference>
<comment type="caution">
    <text evidence="7">The sequence shown here is derived from an EMBL/GenBank/DDBJ whole genome shotgun (WGS) entry which is preliminary data.</text>
</comment>
<name>A0A5C8ZXI7_9GAMM</name>